<dbReference type="AlphaFoldDB" id="D7ELP9"/>
<evidence type="ECO:0000313" key="3">
    <source>
        <dbReference type="Proteomes" id="UP000007266"/>
    </source>
</evidence>
<reference evidence="2 3" key="1">
    <citation type="journal article" date="2008" name="Nature">
        <title>The genome of the model beetle and pest Tribolium castaneum.</title>
        <authorList>
            <consortium name="Tribolium Genome Sequencing Consortium"/>
            <person name="Richards S."/>
            <person name="Gibbs R.A."/>
            <person name="Weinstock G.M."/>
            <person name="Brown S.J."/>
            <person name="Denell R."/>
            <person name="Beeman R.W."/>
            <person name="Gibbs R."/>
            <person name="Beeman R.W."/>
            <person name="Brown S.J."/>
            <person name="Bucher G."/>
            <person name="Friedrich M."/>
            <person name="Grimmelikhuijzen C.J."/>
            <person name="Klingler M."/>
            <person name="Lorenzen M."/>
            <person name="Richards S."/>
            <person name="Roth S."/>
            <person name="Schroder R."/>
            <person name="Tautz D."/>
            <person name="Zdobnov E.M."/>
            <person name="Muzny D."/>
            <person name="Gibbs R.A."/>
            <person name="Weinstock G.M."/>
            <person name="Attaway T."/>
            <person name="Bell S."/>
            <person name="Buhay C.J."/>
            <person name="Chandrabose M.N."/>
            <person name="Chavez D."/>
            <person name="Clerk-Blankenburg K.P."/>
            <person name="Cree A."/>
            <person name="Dao M."/>
            <person name="Davis C."/>
            <person name="Chacko J."/>
            <person name="Dinh H."/>
            <person name="Dugan-Rocha S."/>
            <person name="Fowler G."/>
            <person name="Garner T.T."/>
            <person name="Garnes J."/>
            <person name="Gnirke A."/>
            <person name="Hawes A."/>
            <person name="Hernandez J."/>
            <person name="Hines S."/>
            <person name="Holder M."/>
            <person name="Hume J."/>
            <person name="Jhangiani S.N."/>
            <person name="Joshi V."/>
            <person name="Khan Z.M."/>
            <person name="Jackson L."/>
            <person name="Kovar C."/>
            <person name="Kowis A."/>
            <person name="Lee S."/>
            <person name="Lewis L.R."/>
            <person name="Margolis J."/>
            <person name="Morgan M."/>
            <person name="Nazareth L.V."/>
            <person name="Nguyen N."/>
            <person name="Okwuonu G."/>
            <person name="Parker D."/>
            <person name="Richards S."/>
            <person name="Ruiz S.J."/>
            <person name="Santibanez J."/>
            <person name="Savard J."/>
            <person name="Scherer S.E."/>
            <person name="Schneider B."/>
            <person name="Sodergren E."/>
            <person name="Tautz D."/>
            <person name="Vattahil S."/>
            <person name="Villasana D."/>
            <person name="White C.S."/>
            <person name="Wright R."/>
            <person name="Park Y."/>
            <person name="Beeman R.W."/>
            <person name="Lord J."/>
            <person name="Oppert B."/>
            <person name="Lorenzen M."/>
            <person name="Brown S."/>
            <person name="Wang L."/>
            <person name="Savard J."/>
            <person name="Tautz D."/>
            <person name="Richards S."/>
            <person name="Weinstock G."/>
            <person name="Gibbs R.A."/>
            <person name="Liu Y."/>
            <person name="Worley K."/>
            <person name="Weinstock G."/>
            <person name="Elsik C.G."/>
            <person name="Reese J.T."/>
            <person name="Elhaik E."/>
            <person name="Landan G."/>
            <person name="Graur D."/>
            <person name="Arensburger P."/>
            <person name="Atkinson P."/>
            <person name="Beeman R.W."/>
            <person name="Beidler J."/>
            <person name="Brown S.J."/>
            <person name="Demuth J.P."/>
            <person name="Drury D.W."/>
            <person name="Du Y.Z."/>
            <person name="Fujiwara H."/>
            <person name="Lorenzen M."/>
            <person name="Maselli V."/>
            <person name="Osanai M."/>
            <person name="Park Y."/>
            <person name="Robertson H.M."/>
            <person name="Tu Z."/>
            <person name="Wang J.J."/>
            <person name="Wang S."/>
            <person name="Richards S."/>
            <person name="Song H."/>
            <person name="Zhang L."/>
            <person name="Sodergren E."/>
            <person name="Werner D."/>
            <person name="Stanke M."/>
            <person name="Morgenstern B."/>
            <person name="Solovyev V."/>
            <person name="Kosarev P."/>
            <person name="Brown G."/>
            <person name="Chen H.C."/>
            <person name="Ermolaeva O."/>
            <person name="Hlavina W."/>
            <person name="Kapustin Y."/>
            <person name="Kiryutin B."/>
            <person name="Kitts P."/>
            <person name="Maglott D."/>
            <person name="Pruitt K."/>
            <person name="Sapojnikov V."/>
            <person name="Souvorov A."/>
            <person name="Mackey A.J."/>
            <person name="Waterhouse R.M."/>
            <person name="Wyder S."/>
            <person name="Zdobnov E.M."/>
            <person name="Zdobnov E.M."/>
            <person name="Wyder S."/>
            <person name="Kriventseva E.V."/>
            <person name="Kadowaki T."/>
            <person name="Bork P."/>
            <person name="Aranda M."/>
            <person name="Bao R."/>
            <person name="Beermann A."/>
            <person name="Berns N."/>
            <person name="Bolognesi R."/>
            <person name="Bonneton F."/>
            <person name="Bopp D."/>
            <person name="Brown S.J."/>
            <person name="Bucher G."/>
            <person name="Butts T."/>
            <person name="Chaumot A."/>
            <person name="Denell R.E."/>
            <person name="Ferrier D.E."/>
            <person name="Friedrich M."/>
            <person name="Gordon C.M."/>
            <person name="Jindra M."/>
            <person name="Klingler M."/>
            <person name="Lan Q."/>
            <person name="Lattorff H.M."/>
            <person name="Laudet V."/>
            <person name="von Levetsow C."/>
            <person name="Liu Z."/>
            <person name="Lutz R."/>
            <person name="Lynch J.A."/>
            <person name="da Fonseca R.N."/>
            <person name="Posnien N."/>
            <person name="Reuter R."/>
            <person name="Roth S."/>
            <person name="Savard J."/>
            <person name="Schinko J.B."/>
            <person name="Schmitt C."/>
            <person name="Schoppmeier M."/>
            <person name="Schroder R."/>
            <person name="Shippy T.D."/>
            <person name="Simonnet F."/>
            <person name="Marques-Souza H."/>
            <person name="Tautz D."/>
            <person name="Tomoyasu Y."/>
            <person name="Trauner J."/>
            <person name="Van der Zee M."/>
            <person name="Vervoort M."/>
            <person name="Wittkopp N."/>
            <person name="Wimmer E.A."/>
            <person name="Yang X."/>
            <person name="Jones A.K."/>
            <person name="Sattelle D.B."/>
            <person name="Ebert P.R."/>
            <person name="Nelson D."/>
            <person name="Scott J.G."/>
            <person name="Beeman R.W."/>
            <person name="Muthukrishnan S."/>
            <person name="Kramer K.J."/>
            <person name="Arakane Y."/>
            <person name="Beeman R.W."/>
            <person name="Zhu Q."/>
            <person name="Hogenkamp D."/>
            <person name="Dixit R."/>
            <person name="Oppert B."/>
            <person name="Jiang H."/>
            <person name="Zou Z."/>
            <person name="Marshall J."/>
            <person name="Elpidina E."/>
            <person name="Vinokurov K."/>
            <person name="Oppert C."/>
            <person name="Zou Z."/>
            <person name="Evans J."/>
            <person name="Lu Z."/>
            <person name="Zhao P."/>
            <person name="Sumathipala N."/>
            <person name="Altincicek B."/>
            <person name="Vilcinskas A."/>
            <person name="Williams M."/>
            <person name="Hultmark D."/>
            <person name="Hetru C."/>
            <person name="Jiang H."/>
            <person name="Grimmelikhuijzen C.J."/>
            <person name="Hauser F."/>
            <person name="Cazzamali G."/>
            <person name="Williamson M."/>
            <person name="Park Y."/>
            <person name="Li B."/>
            <person name="Tanaka Y."/>
            <person name="Predel R."/>
            <person name="Neupert S."/>
            <person name="Schachtner J."/>
            <person name="Verleyen P."/>
            <person name="Raible F."/>
            <person name="Bork P."/>
            <person name="Friedrich M."/>
            <person name="Walden K.K."/>
            <person name="Robertson H.M."/>
            <person name="Angeli S."/>
            <person name="Foret S."/>
            <person name="Bucher G."/>
            <person name="Schuetz S."/>
            <person name="Maleszka R."/>
            <person name="Wimmer E.A."/>
            <person name="Beeman R.W."/>
            <person name="Lorenzen M."/>
            <person name="Tomoyasu Y."/>
            <person name="Miller S.C."/>
            <person name="Grossmann D."/>
            <person name="Bucher G."/>
        </authorList>
    </citation>
    <scope>NUCLEOTIDE SEQUENCE [LARGE SCALE GENOMIC DNA]</scope>
    <source>
        <strain evidence="2 3">Georgia GA2</strain>
    </source>
</reference>
<dbReference type="Proteomes" id="UP000007266">
    <property type="component" value="Unassembled WGS sequence"/>
</dbReference>
<dbReference type="EMBL" id="KQ972459">
    <property type="protein sequence ID" value="EFA12298.2"/>
    <property type="molecule type" value="Genomic_DNA"/>
</dbReference>
<accession>D7ELP9</accession>
<dbReference type="HOGENOM" id="CLU_2040076_0_0_1"/>
<dbReference type="InParanoid" id="D7ELP9"/>
<reference evidence="2 3" key="2">
    <citation type="journal article" date="2010" name="Nucleic Acids Res.">
        <title>BeetleBase in 2010: revisions to provide comprehensive genomic information for Tribolium castaneum.</title>
        <authorList>
            <person name="Kim H.S."/>
            <person name="Murphy T."/>
            <person name="Xia J."/>
            <person name="Caragea D."/>
            <person name="Park Y."/>
            <person name="Beeman R.W."/>
            <person name="Lorenzen M.D."/>
            <person name="Butcher S."/>
            <person name="Manak J.R."/>
            <person name="Brown S.J."/>
        </authorList>
    </citation>
    <scope>NUCLEOTIDE SEQUENCE [LARGE SCALE GENOMIC DNA]</scope>
    <source>
        <strain evidence="2 3">Georgia GA2</strain>
    </source>
</reference>
<dbReference type="PANTHER" id="PTHR38681">
    <property type="entry name" value="RETROVIRUS-RELATED POL POLYPROTEIN FROM TRANSPOSON 412-LIKE PROTEIN-RELATED"/>
    <property type="match status" value="1"/>
</dbReference>
<feature type="region of interest" description="Disordered" evidence="1">
    <location>
        <begin position="53"/>
        <end position="91"/>
    </location>
</feature>
<proteinExistence type="predicted"/>
<feature type="compositionally biased region" description="Basic and acidic residues" evidence="1">
    <location>
        <begin position="71"/>
        <end position="91"/>
    </location>
</feature>
<protein>
    <submittedName>
        <fullName evidence="2">Uncharacterized protein</fullName>
    </submittedName>
</protein>
<sequence length="91" mass="10538">MSLKGRRRETTLQQPYTGPYEVLERRENNVKIDVNGKAVLVHLDRLKPAFLAQDVAEPQPPQTVPFSASRASREDKRSTRPPIRFRDYIPH</sequence>
<name>D7ELP9_TRICA</name>
<gene>
    <name evidence="2" type="primary">AUGUSTUS-3.0.2_04091</name>
    <name evidence="2" type="ORF">TcasGA2_TC004091</name>
</gene>
<dbReference type="PANTHER" id="PTHR38681:SF1">
    <property type="entry name" value="RETROVIRUS-RELATED POL POLYPROTEIN FROM TRANSPOSON 412-LIKE PROTEIN"/>
    <property type="match status" value="1"/>
</dbReference>
<evidence type="ECO:0000256" key="1">
    <source>
        <dbReference type="SAM" id="MobiDB-lite"/>
    </source>
</evidence>
<evidence type="ECO:0000313" key="2">
    <source>
        <dbReference type="EMBL" id="EFA12298.2"/>
    </source>
</evidence>
<keyword evidence="3" id="KW-1185">Reference proteome</keyword>
<organism evidence="2 3">
    <name type="scientific">Tribolium castaneum</name>
    <name type="common">Red flour beetle</name>
    <dbReference type="NCBI Taxonomy" id="7070"/>
    <lineage>
        <taxon>Eukaryota</taxon>
        <taxon>Metazoa</taxon>
        <taxon>Ecdysozoa</taxon>
        <taxon>Arthropoda</taxon>
        <taxon>Hexapoda</taxon>
        <taxon>Insecta</taxon>
        <taxon>Pterygota</taxon>
        <taxon>Neoptera</taxon>
        <taxon>Endopterygota</taxon>
        <taxon>Coleoptera</taxon>
        <taxon>Polyphaga</taxon>
        <taxon>Cucujiformia</taxon>
        <taxon>Tenebrionidae</taxon>
        <taxon>Tenebrionidae incertae sedis</taxon>
        <taxon>Tribolium</taxon>
    </lineage>
</organism>